<feature type="domain" description="DEAD-box RNA helicase Q" evidence="12">
    <location>
        <begin position="41"/>
        <end position="69"/>
    </location>
</feature>
<dbReference type="GO" id="GO:0005524">
    <property type="term" value="F:ATP binding"/>
    <property type="evidence" value="ECO:0007669"/>
    <property type="project" value="UniProtKB-KW"/>
</dbReference>
<evidence type="ECO:0000313" key="13">
    <source>
        <dbReference type="EMBL" id="VFQ68449.1"/>
    </source>
</evidence>
<dbReference type="PROSITE" id="PS51194">
    <property type="entry name" value="HELICASE_CTER"/>
    <property type="match status" value="1"/>
</dbReference>
<dbReference type="PANTHER" id="PTHR47958">
    <property type="entry name" value="ATP-DEPENDENT RNA HELICASE DBP3"/>
    <property type="match status" value="1"/>
</dbReference>
<keyword evidence="6" id="KW-0067">ATP-binding</keyword>
<dbReference type="PROSITE" id="PS51192">
    <property type="entry name" value="HELICASE_ATP_BIND_1"/>
    <property type="match status" value="1"/>
</dbReference>
<evidence type="ECO:0000256" key="8">
    <source>
        <dbReference type="PROSITE-ProRule" id="PRU00552"/>
    </source>
</evidence>
<evidence type="ECO:0000256" key="7">
    <source>
        <dbReference type="ARBA" id="ARBA00022884"/>
    </source>
</evidence>
<feature type="short sequence motif" description="Q motif" evidence="8">
    <location>
        <begin position="41"/>
        <end position="69"/>
    </location>
</feature>
<keyword evidence="5" id="KW-0347">Helicase</keyword>
<keyword evidence="15" id="KW-1185">Reference proteome</keyword>
<keyword evidence="4" id="KW-0378">Hydrolase</keyword>
<dbReference type="InterPro" id="IPR027417">
    <property type="entry name" value="P-loop_NTPase"/>
</dbReference>
<dbReference type="AlphaFoldDB" id="A0A484KV46"/>
<dbReference type="SMART" id="SM00490">
    <property type="entry name" value="HELICc"/>
    <property type="match status" value="1"/>
</dbReference>
<protein>
    <recommendedName>
        <fullName evidence="2">RNA helicase</fullName>
        <ecNumber evidence="2">3.6.4.13</ecNumber>
    </recommendedName>
</protein>
<name>A0A484KV46_9ASTE</name>
<evidence type="ECO:0000313" key="14">
    <source>
        <dbReference type="EMBL" id="VFQ68458.1"/>
    </source>
</evidence>
<dbReference type="GO" id="GO:0003724">
    <property type="term" value="F:RNA helicase activity"/>
    <property type="evidence" value="ECO:0007669"/>
    <property type="project" value="UniProtKB-EC"/>
</dbReference>
<dbReference type="EC" id="3.6.4.13" evidence="2"/>
<dbReference type="InterPro" id="IPR011545">
    <property type="entry name" value="DEAD/DEAH_box_helicase_dom"/>
</dbReference>
<dbReference type="InterPro" id="IPR001650">
    <property type="entry name" value="Helicase_C-like"/>
</dbReference>
<feature type="domain" description="Helicase C-terminal" evidence="11">
    <location>
        <begin position="311"/>
        <end position="454"/>
    </location>
</feature>
<feature type="domain" description="Helicase ATP-binding" evidence="10">
    <location>
        <begin position="72"/>
        <end position="283"/>
    </location>
</feature>
<reference evidence="14 15" key="1">
    <citation type="submission" date="2018-04" db="EMBL/GenBank/DDBJ databases">
        <authorList>
            <person name="Vogel A."/>
        </authorList>
    </citation>
    <scope>NUCLEOTIDE SEQUENCE [LARGE SCALE GENOMIC DNA]</scope>
</reference>
<feature type="region of interest" description="Disordered" evidence="9">
    <location>
        <begin position="228"/>
        <end position="249"/>
    </location>
</feature>
<dbReference type="SMART" id="SM00487">
    <property type="entry name" value="DEXDc"/>
    <property type="match status" value="1"/>
</dbReference>
<dbReference type="GO" id="GO:0003723">
    <property type="term" value="F:RNA binding"/>
    <property type="evidence" value="ECO:0007669"/>
    <property type="project" value="UniProtKB-KW"/>
</dbReference>
<comment type="subcellular location">
    <subcellularLocation>
        <location evidence="1">Plastid</location>
    </subcellularLocation>
</comment>
<evidence type="ECO:0000259" key="10">
    <source>
        <dbReference type="PROSITE" id="PS51192"/>
    </source>
</evidence>
<dbReference type="SUPFAM" id="SSF52540">
    <property type="entry name" value="P-loop containing nucleoside triphosphate hydrolases"/>
    <property type="match status" value="2"/>
</dbReference>
<organism evidence="14 15">
    <name type="scientific">Cuscuta campestris</name>
    <dbReference type="NCBI Taxonomy" id="132261"/>
    <lineage>
        <taxon>Eukaryota</taxon>
        <taxon>Viridiplantae</taxon>
        <taxon>Streptophyta</taxon>
        <taxon>Embryophyta</taxon>
        <taxon>Tracheophyta</taxon>
        <taxon>Spermatophyta</taxon>
        <taxon>Magnoliopsida</taxon>
        <taxon>eudicotyledons</taxon>
        <taxon>Gunneridae</taxon>
        <taxon>Pentapetalae</taxon>
        <taxon>asterids</taxon>
        <taxon>lamiids</taxon>
        <taxon>Solanales</taxon>
        <taxon>Convolvulaceae</taxon>
        <taxon>Cuscuteae</taxon>
        <taxon>Cuscuta</taxon>
        <taxon>Cuscuta subgen. Grammica</taxon>
        <taxon>Cuscuta sect. Cleistogrammica</taxon>
    </lineage>
</organism>
<keyword evidence="7" id="KW-0694">RNA-binding</keyword>
<dbReference type="Proteomes" id="UP000595140">
    <property type="component" value="Unassembled WGS sequence"/>
</dbReference>
<evidence type="ECO:0000256" key="5">
    <source>
        <dbReference type="ARBA" id="ARBA00022806"/>
    </source>
</evidence>
<dbReference type="OrthoDB" id="196131at2759"/>
<dbReference type="GO" id="GO:0016787">
    <property type="term" value="F:hydrolase activity"/>
    <property type="evidence" value="ECO:0007669"/>
    <property type="project" value="UniProtKB-KW"/>
</dbReference>
<dbReference type="InterPro" id="IPR014014">
    <property type="entry name" value="RNA_helicase_DEAD_Q_motif"/>
</dbReference>
<evidence type="ECO:0000256" key="6">
    <source>
        <dbReference type="ARBA" id="ARBA00022840"/>
    </source>
</evidence>
<dbReference type="EMBL" id="OOIL02000692">
    <property type="protein sequence ID" value="VFQ68449.1"/>
    <property type="molecule type" value="Genomic_DNA"/>
</dbReference>
<evidence type="ECO:0000256" key="2">
    <source>
        <dbReference type="ARBA" id="ARBA00012552"/>
    </source>
</evidence>
<gene>
    <name evidence="13" type="ORF">CCAM_LOCUS10225</name>
    <name evidence="14" type="ORF">CCAM_LOCUS10234</name>
</gene>
<keyword evidence="3" id="KW-0547">Nucleotide-binding</keyword>
<dbReference type="Gene3D" id="3.40.50.300">
    <property type="entry name" value="P-loop containing nucleotide triphosphate hydrolases"/>
    <property type="match status" value="2"/>
</dbReference>
<dbReference type="GO" id="GO:0009536">
    <property type="term" value="C:plastid"/>
    <property type="evidence" value="ECO:0007669"/>
    <property type="project" value="UniProtKB-SubCell"/>
</dbReference>
<dbReference type="InterPro" id="IPR014001">
    <property type="entry name" value="Helicase_ATP-bd"/>
</dbReference>
<dbReference type="PROSITE" id="PS51195">
    <property type="entry name" value="Q_MOTIF"/>
    <property type="match status" value="1"/>
</dbReference>
<evidence type="ECO:0000256" key="3">
    <source>
        <dbReference type="ARBA" id="ARBA00022741"/>
    </source>
</evidence>
<dbReference type="CDD" id="cd18787">
    <property type="entry name" value="SF2_C_DEAD"/>
    <property type="match status" value="1"/>
</dbReference>
<dbReference type="EMBL" id="OOIL02000692">
    <property type="protein sequence ID" value="VFQ68458.1"/>
    <property type="molecule type" value="Genomic_DNA"/>
</dbReference>
<evidence type="ECO:0000313" key="15">
    <source>
        <dbReference type="Proteomes" id="UP000595140"/>
    </source>
</evidence>
<evidence type="ECO:0000256" key="9">
    <source>
        <dbReference type="SAM" id="MobiDB-lite"/>
    </source>
</evidence>
<proteinExistence type="predicted"/>
<evidence type="ECO:0000256" key="4">
    <source>
        <dbReference type="ARBA" id="ARBA00022801"/>
    </source>
</evidence>
<evidence type="ECO:0000259" key="12">
    <source>
        <dbReference type="PROSITE" id="PS51195"/>
    </source>
</evidence>
<dbReference type="Pfam" id="PF00271">
    <property type="entry name" value="Helicase_C"/>
    <property type="match status" value="1"/>
</dbReference>
<dbReference type="Pfam" id="PF00270">
    <property type="entry name" value="DEAD"/>
    <property type="match status" value="1"/>
</dbReference>
<sequence>MYSFRHWSEKTLDEMSEGDWRIFCAEFNINYKGARVPPPMRNWSESKLSAELLNGVQRAGYEKPSPIQMAAVPVGLEHRDLIGIAPTGSGKTAAFVLPMLMHVYNLMVESEKSIDDDDDQGPCSPYALVLAPTRAHVLQIEEETVKFSPYLGIKIFSILAGQPIDEQGSRLRQGHFQVVIASPCRLLDCLQRRYLVLNQCNYVVLDKADRMIDMGFKDQVTDILDSMPRLRNNNNMKPENLDGEDEEEVNGKQVYRTTQVFSATMPWAVERLARKYLRNPIVVRIGTEEEANEPPITQHVIMMKPSEKSSRLRILLDELEDNKTAIVFTNTKSDACTIAKFLGKDGYRVALLHWGMDGEQRRIILDGLKNNEHNVLVATDVAAYGIDVPHVAHVINYDMPGDIDTHANRIGRAVGEGGGISTTFLTLDDTDVFCDLKQMLIQRNCLVPPELAQA</sequence>
<dbReference type="CDD" id="cd17945">
    <property type="entry name" value="DEADc_DDX23"/>
    <property type="match status" value="1"/>
</dbReference>
<evidence type="ECO:0000256" key="1">
    <source>
        <dbReference type="ARBA" id="ARBA00004474"/>
    </source>
</evidence>
<accession>A0A484KV46</accession>
<evidence type="ECO:0000259" key="11">
    <source>
        <dbReference type="PROSITE" id="PS51194"/>
    </source>
</evidence>